<accession>A0A1E5PZW0</accession>
<organism evidence="2 3">
    <name type="scientific">Streptomyces subrutilus</name>
    <dbReference type="NCBI Taxonomy" id="36818"/>
    <lineage>
        <taxon>Bacteria</taxon>
        <taxon>Bacillati</taxon>
        <taxon>Actinomycetota</taxon>
        <taxon>Actinomycetes</taxon>
        <taxon>Kitasatosporales</taxon>
        <taxon>Streptomycetaceae</taxon>
        <taxon>Streptomyces</taxon>
    </lineage>
</organism>
<sequence length="70" mass="7192">MRRIGALLRACSETADALRALIEEVSVPPATQGWSQHITAHVGGAAFGAHGPASSVHVHHHRPAAGEAPA</sequence>
<proteinExistence type="predicted"/>
<reference evidence="2 3" key="1">
    <citation type="submission" date="2016-08" db="EMBL/GenBank/DDBJ databases">
        <title>The complete genome of Streptomyces subrutilus 10-1-1.</title>
        <authorList>
            <person name="Chen X."/>
        </authorList>
    </citation>
    <scope>NUCLEOTIDE SEQUENCE [LARGE SCALE GENOMIC DNA]</scope>
    <source>
        <strain evidence="2 3">10-1-1</strain>
    </source>
</reference>
<feature type="region of interest" description="Disordered" evidence="1">
    <location>
        <begin position="50"/>
        <end position="70"/>
    </location>
</feature>
<name>A0A1E5PZW0_9ACTN</name>
<dbReference type="EMBL" id="MEHK01000001">
    <property type="protein sequence ID" value="OEJ35154.1"/>
    <property type="molecule type" value="Genomic_DNA"/>
</dbReference>
<dbReference type="Proteomes" id="UP000095705">
    <property type="component" value="Unassembled WGS sequence"/>
</dbReference>
<dbReference type="AlphaFoldDB" id="A0A1E5PZW0"/>
<evidence type="ECO:0000256" key="1">
    <source>
        <dbReference type="SAM" id="MobiDB-lite"/>
    </source>
</evidence>
<dbReference type="RefSeq" id="WP_069923340.1">
    <property type="nucleotide sequence ID" value="NZ_MEHK01000001.1"/>
</dbReference>
<evidence type="ECO:0000313" key="2">
    <source>
        <dbReference type="EMBL" id="OEJ35154.1"/>
    </source>
</evidence>
<keyword evidence="3" id="KW-1185">Reference proteome</keyword>
<comment type="caution">
    <text evidence="2">The sequence shown here is derived from an EMBL/GenBank/DDBJ whole genome shotgun (WGS) entry which is preliminary data.</text>
</comment>
<dbReference type="STRING" id="36818.BGK67_30980"/>
<protein>
    <submittedName>
        <fullName evidence="2">Uncharacterized protein</fullName>
    </submittedName>
</protein>
<evidence type="ECO:0000313" key="3">
    <source>
        <dbReference type="Proteomes" id="UP000095705"/>
    </source>
</evidence>
<gene>
    <name evidence="2" type="ORF">BGK67_30980</name>
</gene>
<dbReference type="OrthoDB" id="3383530at2"/>